<comment type="catalytic activity">
    <reaction evidence="3">
        <text>a 2'-deoxyribonucleoside 5'-triphosphate + H2O = a 2'-deoxyribonucleoside 5'-phosphate + diphosphate + H(+)</text>
        <dbReference type="Rhea" id="RHEA:44644"/>
        <dbReference type="ChEBI" id="CHEBI:15377"/>
        <dbReference type="ChEBI" id="CHEBI:15378"/>
        <dbReference type="ChEBI" id="CHEBI:33019"/>
        <dbReference type="ChEBI" id="CHEBI:61560"/>
        <dbReference type="ChEBI" id="CHEBI:65317"/>
        <dbReference type="EC" id="3.6.1.9"/>
    </reaction>
</comment>
<keyword evidence="3" id="KW-0963">Cytoplasm</keyword>
<protein>
    <recommendedName>
        <fullName evidence="3">Nucleoside triphosphate pyrophosphatase</fullName>
        <ecNumber evidence="3">3.6.1.9</ecNumber>
    </recommendedName>
    <alternativeName>
        <fullName evidence="3">Nucleotide pyrophosphatase</fullName>
        <shortName evidence="3">Nucleotide PPase</shortName>
    </alternativeName>
</protein>
<dbReference type="PIRSF" id="PIRSF006305">
    <property type="entry name" value="Maf"/>
    <property type="match status" value="1"/>
</dbReference>
<evidence type="ECO:0000256" key="1">
    <source>
        <dbReference type="ARBA" id="ARBA00001968"/>
    </source>
</evidence>
<dbReference type="InterPro" id="IPR003697">
    <property type="entry name" value="Maf-like"/>
</dbReference>
<comment type="caution">
    <text evidence="3">Lacks conserved residue(s) required for the propagation of feature annotation.</text>
</comment>
<dbReference type="Pfam" id="PF02545">
    <property type="entry name" value="Maf"/>
    <property type="match status" value="1"/>
</dbReference>
<dbReference type="Proteomes" id="UP000527616">
    <property type="component" value="Unassembled WGS sequence"/>
</dbReference>
<accession>A0A7Z0IK97</accession>
<comment type="caution">
    <text evidence="4">The sequence shown here is derived from an EMBL/GenBank/DDBJ whole genome shotgun (WGS) entry which is preliminary data.</text>
</comment>
<dbReference type="Gene3D" id="3.90.950.10">
    <property type="match status" value="1"/>
</dbReference>
<feature type="active site" description="Proton acceptor" evidence="3">
    <location>
        <position position="77"/>
    </location>
</feature>
<dbReference type="GO" id="GO:0005737">
    <property type="term" value="C:cytoplasm"/>
    <property type="evidence" value="ECO:0007669"/>
    <property type="project" value="UniProtKB-SubCell"/>
</dbReference>
<comment type="similarity">
    <text evidence="3">Belongs to the Maf family.</text>
</comment>
<evidence type="ECO:0000313" key="4">
    <source>
        <dbReference type="EMBL" id="NYI70222.1"/>
    </source>
</evidence>
<dbReference type="EMBL" id="JACBZS010000001">
    <property type="protein sequence ID" value="NYI70222.1"/>
    <property type="molecule type" value="Genomic_DNA"/>
</dbReference>
<dbReference type="InterPro" id="IPR029001">
    <property type="entry name" value="ITPase-like_fam"/>
</dbReference>
<sequence length="210" mass="21562">MRLVLASASPARLATLRRAGIEPEVIVSGVDETGIDAPTVPGLVGALARLKADAVHERLAAQRGPGDDEPLLIIGCDSLLEFDGESHGKPGDPAAVIERWRRLRGNSGTLHTGHALTLDDPSGRFGPPGVRRRDAVASTIVHFADADDAEIAAYAATGEPEAVAGAFTLDGLGGPLISGIEGDPHAVVGIGLPLLRTELAALGVAWPAFS</sequence>
<comment type="function">
    <text evidence="3">Nucleoside triphosphate pyrophosphatase. May have a dual role in cell division arrest and in preventing the incorporation of modified nucleotides into cellular nucleic acids.</text>
</comment>
<keyword evidence="2 3" id="KW-0378">Hydrolase</keyword>
<keyword evidence="5" id="KW-1185">Reference proteome</keyword>
<evidence type="ECO:0000256" key="3">
    <source>
        <dbReference type="HAMAP-Rule" id="MF_00528"/>
    </source>
</evidence>
<dbReference type="AlphaFoldDB" id="A0A7Z0IK97"/>
<dbReference type="PANTHER" id="PTHR43213:SF5">
    <property type="entry name" value="BIFUNCTIONAL DTTP_UTP PYROPHOSPHATASE_METHYLTRANSFERASE PROTEIN-RELATED"/>
    <property type="match status" value="1"/>
</dbReference>
<keyword evidence="3" id="KW-0546">Nucleotide metabolism</keyword>
<dbReference type="CDD" id="cd00555">
    <property type="entry name" value="Maf"/>
    <property type="match status" value="1"/>
</dbReference>
<dbReference type="EC" id="3.6.1.9" evidence="3"/>
<evidence type="ECO:0000256" key="2">
    <source>
        <dbReference type="ARBA" id="ARBA00022801"/>
    </source>
</evidence>
<dbReference type="HAMAP" id="MF_00528">
    <property type="entry name" value="Maf"/>
    <property type="match status" value="1"/>
</dbReference>
<dbReference type="SUPFAM" id="SSF52972">
    <property type="entry name" value="ITPase-like"/>
    <property type="match status" value="1"/>
</dbReference>
<name>A0A7Z0IK97_9ACTN</name>
<reference evidence="4 5" key="1">
    <citation type="submission" date="2020-07" db="EMBL/GenBank/DDBJ databases">
        <title>Sequencing the genomes of 1000 actinobacteria strains.</title>
        <authorList>
            <person name="Klenk H.-P."/>
        </authorList>
    </citation>
    <scope>NUCLEOTIDE SEQUENCE [LARGE SCALE GENOMIC DNA]</scope>
    <source>
        <strain evidence="4 5">DSM 103164</strain>
    </source>
</reference>
<organism evidence="4 5">
    <name type="scientific">Naumannella cuiyingiana</name>
    <dbReference type="NCBI Taxonomy" id="1347891"/>
    <lineage>
        <taxon>Bacteria</taxon>
        <taxon>Bacillati</taxon>
        <taxon>Actinomycetota</taxon>
        <taxon>Actinomycetes</taxon>
        <taxon>Propionibacteriales</taxon>
        <taxon>Propionibacteriaceae</taxon>
        <taxon>Naumannella</taxon>
    </lineage>
</organism>
<dbReference type="GO" id="GO:0009117">
    <property type="term" value="P:nucleotide metabolic process"/>
    <property type="evidence" value="ECO:0007669"/>
    <property type="project" value="UniProtKB-KW"/>
</dbReference>
<dbReference type="PANTHER" id="PTHR43213">
    <property type="entry name" value="BIFUNCTIONAL DTTP/UTP PYROPHOSPHATASE/METHYLTRANSFERASE PROTEIN-RELATED"/>
    <property type="match status" value="1"/>
</dbReference>
<dbReference type="GO" id="GO:0047429">
    <property type="term" value="F:nucleoside triphosphate diphosphatase activity"/>
    <property type="evidence" value="ECO:0007669"/>
    <property type="project" value="UniProtKB-EC"/>
</dbReference>
<comment type="catalytic activity">
    <reaction evidence="3">
        <text>a ribonucleoside 5'-triphosphate + H2O = a ribonucleoside 5'-phosphate + diphosphate + H(+)</text>
        <dbReference type="Rhea" id="RHEA:23996"/>
        <dbReference type="ChEBI" id="CHEBI:15377"/>
        <dbReference type="ChEBI" id="CHEBI:15378"/>
        <dbReference type="ChEBI" id="CHEBI:33019"/>
        <dbReference type="ChEBI" id="CHEBI:58043"/>
        <dbReference type="ChEBI" id="CHEBI:61557"/>
        <dbReference type="EC" id="3.6.1.9"/>
    </reaction>
</comment>
<evidence type="ECO:0000313" key="5">
    <source>
        <dbReference type="Proteomes" id="UP000527616"/>
    </source>
</evidence>
<comment type="cofactor">
    <cofactor evidence="1 3">
        <name>a divalent metal cation</name>
        <dbReference type="ChEBI" id="CHEBI:60240"/>
    </cofactor>
</comment>
<dbReference type="NCBIfam" id="TIGR00172">
    <property type="entry name" value="maf"/>
    <property type="match status" value="1"/>
</dbReference>
<dbReference type="RefSeq" id="WP_179444203.1">
    <property type="nucleotide sequence ID" value="NZ_JACBZS010000001.1"/>
</dbReference>
<comment type="subcellular location">
    <subcellularLocation>
        <location evidence="3">Cytoplasm</location>
    </subcellularLocation>
</comment>
<proteinExistence type="inferred from homology"/>
<gene>
    <name evidence="4" type="ORF">GGQ54_000782</name>
</gene>